<name>A0ABU1UG67_9MICC</name>
<dbReference type="Pfam" id="PF00067">
    <property type="entry name" value="p450"/>
    <property type="match status" value="1"/>
</dbReference>
<proteinExistence type="inferred from homology"/>
<dbReference type="RefSeq" id="WP_310060037.1">
    <property type="nucleotide sequence ID" value="NZ_JAVDVQ010000018.1"/>
</dbReference>
<comment type="similarity">
    <text evidence="1 2">Belongs to the cytochrome P450 family.</text>
</comment>
<dbReference type="InterPro" id="IPR001128">
    <property type="entry name" value="Cyt_P450"/>
</dbReference>
<keyword evidence="2" id="KW-0560">Oxidoreductase</keyword>
<dbReference type="PRINTS" id="PR00385">
    <property type="entry name" value="P450"/>
</dbReference>
<protein>
    <submittedName>
        <fullName evidence="3">Cytochrome P450</fullName>
    </submittedName>
</protein>
<evidence type="ECO:0000256" key="1">
    <source>
        <dbReference type="ARBA" id="ARBA00010617"/>
    </source>
</evidence>
<reference evidence="3 4" key="1">
    <citation type="submission" date="2023-07" db="EMBL/GenBank/DDBJ databases">
        <title>Sorghum-associated microbial communities from plants grown in Nebraska, USA.</title>
        <authorList>
            <person name="Schachtman D."/>
        </authorList>
    </citation>
    <scope>NUCLEOTIDE SEQUENCE [LARGE SCALE GENOMIC DNA]</scope>
    <source>
        <strain evidence="3 4">BE167</strain>
    </source>
</reference>
<dbReference type="InterPro" id="IPR036396">
    <property type="entry name" value="Cyt_P450_sf"/>
</dbReference>
<evidence type="ECO:0000313" key="3">
    <source>
        <dbReference type="EMBL" id="MDR7084130.1"/>
    </source>
</evidence>
<dbReference type="PANTHER" id="PTHR46696:SF1">
    <property type="entry name" value="CYTOCHROME P450 YJIB-RELATED"/>
    <property type="match status" value="1"/>
</dbReference>
<dbReference type="SUPFAM" id="SSF48264">
    <property type="entry name" value="Cytochrome P450"/>
    <property type="match status" value="1"/>
</dbReference>
<dbReference type="PRINTS" id="PR00359">
    <property type="entry name" value="BP450"/>
</dbReference>
<evidence type="ECO:0000256" key="2">
    <source>
        <dbReference type="RuleBase" id="RU000461"/>
    </source>
</evidence>
<dbReference type="Proteomes" id="UP001252243">
    <property type="component" value="Unassembled WGS sequence"/>
</dbReference>
<evidence type="ECO:0000313" key="4">
    <source>
        <dbReference type="Proteomes" id="UP001252243"/>
    </source>
</evidence>
<dbReference type="InterPro" id="IPR017972">
    <property type="entry name" value="Cyt_P450_CS"/>
</dbReference>
<organism evidence="3 4">
    <name type="scientific">Arthrobacter ginsengisoli</name>
    <dbReference type="NCBI Taxonomy" id="1356565"/>
    <lineage>
        <taxon>Bacteria</taxon>
        <taxon>Bacillati</taxon>
        <taxon>Actinomycetota</taxon>
        <taxon>Actinomycetes</taxon>
        <taxon>Micrococcales</taxon>
        <taxon>Micrococcaceae</taxon>
        <taxon>Arthrobacter</taxon>
    </lineage>
</organism>
<keyword evidence="4" id="KW-1185">Reference proteome</keyword>
<keyword evidence="2" id="KW-0479">Metal-binding</keyword>
<gene>
    <name evidence="3" type="ORF">J2X01_003438</name>
</gene>
<dbReference type="InterPro" id="IPR002397">
    <property type="entry name" value="Cyt_P450_B"/>
</dbReference>
<keyword evidence="2" id="KW-0408">Iron</keyword>
<keyword evidence="2" id="KW-0349">Heme</keyword>
<dbReference type="PROSITE" id="PS00086">
    <property type="entry name" value="CYTOCHROME_P450"/>
    <property type="match status" value="1"/>
</dbReference>
<sequence length="406" mass="45622">MTVEFETLQNPLPGIPMARECPFSPPPEYKQLRKSKDWFKVTVMDGREVWLVSTYKETREILSDPRFSSDRTKEGFPFINQSQKELVKSSPAMVTVDEPLHSEIRRRATYAFTAKKVEALRSSVQQLVDGLIDNMLDKGGPVDLVTDFALVIPSTVISGILGVPPEDHTHFHELTNKIFTLTNGAEGVAAGRLGLEAYLRELILKKVDAPQEDLISKYVTEYLNTGQLTVEEVVTQVRTLLIAGHETTSSMIALGCAFLMEHPQYREQLRRGDDKTAAGAVEELLRYLTIMHRGMIRLALEDVEIDGHLIRKGEGVLCALNSANRDETVFPAPDELDFENPHRNHVAFGFGIHQCMGQGLARMEMQVAFKTLFTRMPDLRIAVPVSDVRFKTDITVYGVHSLPVTW</sequence>
<keyword evidence="2" id="KW-0503">Monooxygenase</keyword>
<dbReference type="PANTHER" id="PTHR46696">
    <property type="entry name" value="P450, PUTATIVE (EUROFUNG)-RELATED"/>
    <property type="match status" value="1"/>
</dbReference>
<accession>A0ABU1UG67</accession>
<dbReference type="EMBL" id="JAVDVQ010000018">
    <property type="protein sequence ID" value="MDR7084130.1"/>
    <property type="molecule type" value="Genomic_DNA"/>
</dbReference>
<comment type="caution">
    <text evidence="3">The sequence shown here is derived from an EMBL/GenBank/DDBJ whole genome shotgun (WGS) entry which is preliminary data.</text>
</comment>
<dbReference type="CDD" id="cd11030">
    <property type="entry name" value="CYP105-like"/>
    <property type="match status" value="1"/>
</dbReference>
<dbReference type="Gene3D" id="1.10.630.10">
    <property type="entry name" value="Cytochrome P450"/>
    <property type="match status" value="1"/>
</dbReference>